<dbReference type="Pfam" id="PF06052">
    <property type="entry name" value="3-HAO"/>
    <property type="match status" value="1"/>
</dbReference>
<comment type="caution">
    <text evidence="8">Lacks conserved residue(s) required for the propagation of feature annotation.</text>
</comment>
<dbReference type="GO" id="GO:0019805">
    <property type="term" value="P:quinolinate biosynthetic process"/>
    <property type="evidence" value="ECO:0007669"/>
    <property type="project" value="UniProtKB-UniRule"/>
</dbReference>
<comment type="similarity">
    <text evidence="8">Belongs to the 3-HAO family.</text>
</comment>
<evidence type="ECO:0000256" key="1">
    <source>
        <dbReference type="ARBA" id="ARBA00001954"/>
    </source>
</evidence>
<dbReference type="GO" id="GO:0009435">
    <property type="term" value="P:NAD+ biosynthetic process"/>
    <property type="evidence" value="ECO:0007669"/>
    <property type="project" value="UniProtKB-UniPathway"/>
</dbReference>
<comment type="catalytic activity">
    <reaction evidence="8">
        <text>3-hydroxyanthranilate + O2 = (2Z,4Z)-2-amino-3-carboxymuconate 6-semialdehyde</text>
        <dbReference type="Rhea" id="RHEA:17953"/>
        <dbReference type="ChEBI" id="CHEBI:15379"/>
        <dbReference type="ChEBI" id="CHEBI:36559"/>
        <dbReference type="ChEBI" id="CHEBI:77612"/>
        <dbReference type="EC" id="1.13.11.6"/>
    </reaction>
</comment>
<sequence length="181" mass="20687">MTQKSSKTNVLPVFNFQQWLAENEASLKPPVNNKAMWTQTSDFIVQVVGGPNQRTDFHVDPYEEWFYQVKGNMHVNIITDEGLQRIDIREGEMWLLPGNTPHSPQRPEPGSIGIVIERIREEGTLEKFQWYCLECSTLIHEVELQVRDIVADLPPVFEQFYNSDDAARTCSNCGAVHPGRG</sequence>
<keyword evidence="10" id="KW-1185">Reference proteome</keyword>
<dbReference type="PANTHER" id="PTHR15497">
    <property type="entry name" value="3-HYDROXYANTHRANILATE 3,4-DIOXYGENASE"/>
    <property type="match status" value="1"/>
</dbReference>
<protein>
    <recommendedName>
        <fullName evidence="8">3-hydroxyanthranilate 3,4-dioxygenase</fullName>
        <ecNumber evidence="8">1.13.11.6</ecNumber>
    </recommendedName>
    <alternativeName>
        <fullName evidence="8">3-hydroxyanthranilate oxygenase</fullName>
        <shortName evidence="8">3-HAO</shortName>
    </alternativeName>
    <alternativeName>
        <fullName evidence="8">3-hydroxyanthranilic acid dioxygenase</fullName>
        <shortName evidence="8">HAD</shortName>
    </alternativeName>
</protein>
<feature type="binding site" evidence="8">
    <location>
        <position position="54"/>
    </location>
    <ligand>
        <name>O2</name>
        <dbReference type="ChEBI" id="CHEBI:15379"/>
    </ligand>
</feature>
<dbReference type="NCBIfam" id="NF009763">
    <property type="entry name" value="PRK13264.1"/>
    <property type="match status" value="1"/>
</dbReference>
<organism evidence="9 10">
    <name type="scientific">Arthrobacter mobilis</name>
    <dbReference type="NCBI Taxonomy" id="2724944"/>
    <lineage>
        <taxon>Bacteria</taxon>
        <taxon>Bacillati</taxon>
        <taxon>Actinomycetota</taxon>
        <taxon>Actinomycetes</taxon>
        <taxon>Micrococcales</taxon>
        <taxon>Micrococcaceae</taxon>
        <taxon>Arthrobacter</taxon>
    </lineage>
</organism>
<feature type="binding site" evidence="8">
    <location>
        <position position="106"/>
    </location>
    <ligand>
        <name>substrate</name>
    </ligand>
</feature>
<evidence type="ECO:0000256" key="4">
    <source>
        <dbReference type="ARBA" id="ARBA00022723"/>
    </source>
</evidence>
<keyword evidence="3 8" id="KW-0662">Pyridine nucleotide biosynthesis</keyword>
<dbReference type="Gene3D" id="2.60.120.10">
    <property type="entry name" value="Jelly Rolls"/>
    <property type="match status" value="1"/>
</dbReference>
<dbReference type="InterPro" id="IPR011051">
    <property type="entry name" value="RmlC_Cupin_sf"/>
</dbReference>
<dbReference type="Proteomes" id="UP000544090">
    <property type="component" value="Unassembled WGS sequence"/>
</dbReference>
<dbReference type="GO" id="GO:0000334">
    <property type="term" value="F:3-hydroxyanthranilate 3,4-dioxygenase activity"/>
    <property type="evidence" value="ECO:0007669"/>
    <property type="project" value="UniProtKB-UniRule"/>
</dbReference>
<evidence type="ECO:0000256" key="6">
    <source>
        <dbReference type="ARBA" id="ARBA00023002"/>
    </source>
</evidence>
<comment type="function">
    <text evidence="2 8">Catalyzes the oxidative ring opening of 3-hydroxyanthranilate to 2-amino-3-carboxymuconate semialdehyde, which spontaneously cyclizes to quinolinate.</text>
</comment>
<keyword evidence="4 8" id="KW-0479">Metal-binding</keyword>
<accession>A0A7X6HFS0</accession>
<feature type="binding site" evidence="8">
    <location>
        <position position="64"/>
    </location>
    <ligand>
        <name>substrate</name>
    </ligand>
</feature>
<dbReference type="SUPFAM" id="SSF51182">
    <property type="entry name" value="RmlC-like cupins"/>
    <property type="match status" value="1"/>
</dbReference>
<evidence type="ECO:0000313" key="9">
    <source>
        <dbReference type="EMBL" id="NKX55575.1"/>
    </source>
</evidence>
<feature type="binding site" evidence="8">
    <location>
        <position position="102"/>
    </location>
    <ligand>
        <name>Fe cation</name>
        <dbReference type="ChEBI" id="CHEBI:24875"/>
        <label>1</label>
        <note>catalytic</note>
    </ligand>
</feature>
<evidence type="ECO:0000256" key="3">
    <source>
        <dbReference type="ARBA" id="ARBA00022642"/>
    </source>
</evidence>
<gene>
    <name evidence="8" type="primary">nbaC</name>
    <name evidence="9" type="ORF">HGG74_13720</name>
</gene>
<dbReference type="GO" id="GO:0043420">
    <property type="term" value="P:anthranilate metabolic process"/>
    <property type="evidence" value="ECO:0007669"/>
    <property type="project" value="UniProtKB-UniRule"/>
</dbReference>
<keyword evidence="5 8" id="KW-0223">Dioxygenase</keyword>
<comment type="pathway">
    <text evidence="8">Cofactor biosynthesis; NAD(+) biosynthesis; quinolinate from L-kynurenine: step 3/3.</text>
</comment>
<keyword evidence="6 8" id="KW-0560">Oxidoreductase</keyword>
<name>A0A7X6HFS0_9MICC</name>
<evidence type="ECO:0000256" key="5">
    <source>
        <dbReference type="ARBA" id="ARBA00022964"/>
    </source>
</evidence>
<keyword evidence="7 8" id="KW-0408">Iron</keyword>
<dbReference type="HAMAP" id="MF_00825">
    <property type="entry name" value="3_HAO"/>
    <property type="match status" value="1"/>
</dbReference>
<dbReference type="GO" id="GO:0005737">
    <property type="term" value="C:cytoplasm"/>
    <property type="evidence" value="ECO:0007669"/>
    <property type="project" value="TreeGrafter"/>
</dbReference>
<reference evidence="9 10" key="1">
    <citation type="submission" date="2020-04" db="EMBL/GenBank/DDBJ databases">
        <title>Arthrobacter sp. nov.</title>
        <authorList>
            <person name="Liu S."/>
        </authorList>
    </citation>
    <scope>NUCLEOTIDE SEQUENCE [LARGE SCALE GENOMIC DNA]</scope>
    <source>
        <strain evidence="9 10">E918</strain>
    </source>
</reference>
<dbReference type="RefSeq" id="WP_168487194.1">
    <property type="nucleotide sequence ID" value="NZ_JAAZSQ010000013.1"/>
</dbReference>
<dbReference type="InterPro" id="IPR014710">
    <property type="entry name" value="RmlC-like_jellyroll"/>
</dbReference>
<dbReference type="NCBIfam" id="TIGR03037">
    <property type="entry name" value="anthran_nbaC"/>
    <property type="match status" value="1"/>
</dbReference>
<dbReference type="EC" id="1.13.11.6" evidence="8"/>
<comment type="cofactor">
    <cofactor evidence="1 8">
        <name>Fe(2+)</name>
        <dbReference type="ChEBI" id="CHEBI:29033"/>
    </cofactor>
</comment>
<dbReference type="CDD" id="cd06123">
    <property type="entry name" value="cupin_HAO"/>
    <property type="match status" value="1"/>
</dbReference>
<dbReference type="GO" id="GO:0008198">
    <property type="term" value="F:ferrous iron binding"/>
    <property type="evidence" value="ECO:0007669"/>
    <property type="project" value="UniProtKB-UniRule"/>
</dbReference>
<evidence type="ECO:0000313" key="10">
    <source>
        <dbReference type="Proteomes" id="UP000544090"/>
    </source>
</evidence>
<evidence type="ECO:0000256" key="8">
    <source>
        <dbReference type="HAMAP-Rule" id="MF_00825"/>
    </source>
</evidence>
<dbReference type="AlphaFoldDB" id="A0A7X6HFS0"/>
<comment type="caution">
    <text evidence="9">The sequence shown here is derived from an EMBL/GenBank/DDBJ whole genome shotgun (WGS) entry which is preliminary data.</text>
</comment>
<dbReference type="PANTHER" id="PTHR15497:SF1">
    <property type="entry name" value="3-HYDROXYANTHRANILATE 3,4-DIOXYGENASE"/>
    <property type="match status" value="1"/>
</dbReference>
<feature type="binding site" evidence="8">
    <location>
        <position position="64"/>
    </location>
    <ligand>
        <name>Fe cation</name>
        <dbReference type="ChEBI" id="CHEBI:24875"/>
        <label>1</label>
        <note>catalytic</note>
    </ligand>
</feature>
<feature type="binding site" evidence="8">
    <location>
        <position position="117"/>
    </location>
    <ligand>
        <name>substrate</name>
    </ligand>
</feature>
<proteinExistence type="inferred from homology"/>
<feature type="binding site" evidence="8">
    <location>
        <position position="58"/>
    </location>
    <ligand>
        <name>Fe cation</name>
        <dbReference type="ChEBI" id="CHEBI:24875"/>
        <label>1</label>
        <note>catalytic</note>
    </ligand>
</feature>
<dbReference type="UniPathway" id="UPA00253">
    <property type="reaction ID" value="UER00330"/>
</dbReference>
<evidence type="ECO:0000256" key="2">
    <source>
        <dbReference type="ARBA" id="ARBA00002752"/>
    </source>
</evidence>
<dbReference type="EMBL" id="JAAZSQ010000013">
    <property type="protein sequence ID" value="NKX55575.1"/>
    <property type="molecule type" value="Genomic_DNA"/>
</dbReference>
<dbReference type="GO" id="GO:0006569">
    <property type="term" value="P:L-tryptophan catabolic process"/>
    <property type="evidence" value="ECO:0007669"/>
    <property type="project" value="UniProtKB-UniRule"/>
</dbReference>
<dbReference type="InterPro" id="IPR010329">
    <property type="entry name" value="3hydroanth_dOase"/>
</dbReference>
<evidence type="ECO:0000256" key="7">
    <source>
        <dbReference type="ARBA" id="ARBA00023004"/>
    </source>
</evidence>